<feature type="compositionally biased region" description="Polar residues" evidence="8">
    <location>
        <begin position="677"/>
        <end position="687"/>
    </location>
</feature>
<dbReference type="GO" id="GO:0005524">
    <property type="term" value="F:ATP binding"/>
    <property type="evidence" value="ECO:0007669"/>
    <property type="project" value="UniProtKB-UniRule"/>
</dbReference>
<feature type="compositionally biased region" description="Basic and acidic residues" evidence="8">
    <location>
        <begin position="68"/>
        <end position="78"/>
    </location>
</feature>
<feature type="compositionally biased region" description="Basic and acidic residues" evidence="8">
    <location>
        <begin position="715"/>
        <end position="725"/>
    </location>
</feature>
<keyword evidence="2 7" id="KW-0808">Transferase</keyword>
<evidence type="ECO:0000256" key="4">
    <source>
        <dbReference type="ARBA" id="ARBA00022777"/>
    </source>
</evidence>
<dbReference type="PANTHER" id="PTHR12865">
    <property type="entry name" value="PHOSPHATIDYLINOSITOL 4-KINASE TYPE-II"/>
    <property type="match status" value="1"/>
</dbReference>
<evidence type="ECO:0000256" key="6">
    <source>
        <dbReference type="ARBA" id="ARBA00023136"/>
    </source>
</evidence>
<keyword evidence="11" id="KW-1185">Reference proteome</keyword>
<feature type="region of interest" description="Disordered" evidence="8">
    <location>
        <begin position="650"/>
        <end position="739"/>
    </location>
</feature>
<accession>A0A9W4WNG1</accession>
<dbReference type="EMBL" id="CAMKVN010000342">
    <property type="protein sequence ID" value="CAI2166884.1"/>
    <property type="molecule type" value="Genomic_DNA"/>
</dbReference>
<evidence type="ECO:0000256" key="2">
    <source>
        <dbReference type="ARBA" id="ARBA00022679"/>
    </source>
</evidence>
<evidence type="ECO:0000256" key="3">
    <source>
        <dbReference type="ARBA" id="ARBA00022741"/>
    </source>
</evidence>
<dbReference type="GO" id="GO:0046854">
    <property type="term" value="P:phosphatidylinositol phosphate biosynthetic process"/>
    <property type="evidence" value="ECO:0007669"/>
    <property type="project" value="UniProtKB-UniRule"/>
</dbReference>
<dbReference type="Proteomes" id="UP001153678">
    <property type="component" value="Unassembled WGS sequence"/>
</dbReference>
<comment type="similarity">
    <text evidence="7">Belongs to the PI3/PI4-kinase family.</text>
</comment>
<evidence type="ECO:0000256" key="1">
    <source>
        <dbReference type="ARBA" id="ARBA00022475"/>
    </source>
</evidence>
<dbReference type="GO" id="GO:0004430">
    <property type="term" value="F:1-phosphatidylinositol 4-kinase activity"/>
    <property type="evidence" value="ECO:0007669"/>
    <property type="project" value="UniProtKB-UniRule"/>
</dbReference>
<keyword evidence="4 7" id="KW-0418">Kinase</keyword>
<dbReference type="PANTHER" id="PTHR12865:SF1">
    <property type="entry name" value="PHOSPHATIDYLINOSITOL 4-KINASE TYPE 2"/>
    <property type="match status" value="1"/>
</dbReference>
<proteinExistence type="inferred from homology"/>
<feature type="region of interest" description="Disordered" evidence="8">
    <location>
        <begin position="427"/>
        <end position="507"/>
    </location>
</feature>
<gene>
    <name evidence="10" type="ORF">FWILDA_LOCUS2795</name>
</gene>
<dbReference type="GO" id="GO:0007030">
    <property type="term" value="P:Golgi organization"/>
    <property type="evidence" value="ECO:0007669"/>
    <property type="project" value="TreeGrafter"/>
</dbReference>
<feature type="compositionally biased region" description="Low complexity" evidence="8">
    <location>
        <begin position="688"/>
        <end position="712"/>
    </location>
</feature>
<comment type="subcellular location">
    <subcellularLocation>
        <location evidence="7">Cell membrane</location>
        <topology evidence="7">Peripheral membrane protein</topology>
    </subcellularLocation>
    <subcellularLocation>
        <location evidence="7">Vacuole membrane</location>
        <topology evidence="7">Peripheral membrane protein</topology>
    </subcellularLocation>
</comment>
<comment type="caution">
    <text evidence="10">The sequence shown here is derived from an EMBL/GenBank/DDBJ whole genome shotgun (WGS) entry which is preliminary data.</text>
</comment>
<dbReference type="OrthoDB" id="3349449at2759"/>
<comment type="cofactor">
    <cofactor evidence="7">
        <name>Mg(2+)</name>
        <dbReference type="ChEBI" id="CHEBI:18420"/>
    </cofactor>
    <cofactor evidence="7">
        <name>Mn(2+)</name>
        <dbReference type="ChEBI" id="CHEBI:29035"/>
    </cofactor>
</comment>
<dbReference type="GO" id="GO:0007032">
    <property type="term" value="P:endosome organization"/>
    <property type="evidence" value="ECO:0007669"/>
    <property type="project" value="TreeGrafter"/>
</dbReference>
<dbReference type="AlphaFoldDB" id="A0A9W4WNG1"/>
<evidence type="ECO:0000256" key="8">
    <source>
        <dbReference type="SAM" id="MobiDB-lite"/>
    </source>
</evidence>
<reference evidence="10" key="1">
    <citation type="submission" date="2022-08" db="EMBL/GenBank/DDBJ databases">
        <authorList>
            <person name="Kallberg Y."/>
            <person name="Tangrot J."/>
            <person name="Rosling A."/>
        </authorList>
    </citation>
    <scope>NUCLEOTIDE SEQUENCE</scope>
    <source>
        <strain evidence="10">Wild A</strain>
    </source>
</reference>
<dbReference type="EC" id="2.7.1.67" evidence="7"/>
<keyword evidence="1 7" id="KW-1003">Cell membrane</keyword>
<dbReference type="GO" id="GO:0005802">
    <property type="term" value="C:trans-Golgi network"/>
    <property type="evidence" value="ECO:0007669"/>
    <property type="project" value="TreeGrafter"/>
</dbReference>
<feature type="compositionally biased region" description="Polar residues" evidence="8">
    <location>
        <begin position="439"/>
        <end position="448"/>
    </location>
</feature>
<dbReference type="InterPro" id="IPR000403">
    <property type="entry name" value="PI3/4_kinase_cat_dom"/>
</dbReference>
<feature type="domain" description="PI3K/PI4K catalytic" evidence="9">
    <location>
        <begin position="171"/>
        <end position="631"/>
    </location>
</feature>
<keyword evidence="5 7" id="KW-0067">ATP-binding</keyword>
<dbReference type="GO" id="GO:0000329">
    <property type="term" value="C:fungal-type vacuole membrane"/>
    <property type="evidence" value="ECO:0007669"/>
    <property type="project" value="TreeGrafter"/>
</dbReference>
<comment type="catalytic activity">
    <reaction evidence="7">
        <text>a 1,2-diacyl-sn-glycero-3-phospho-(1D-myo-inositol) + ATP = a 1,2-diacyl-sn-glycero-3-phospho-(1D-myo-inositol 4-phosphate) + ADP + H(+)</text>
        <dbReference type="Rhea" id="RHEA:19877"/>
        <dbReference type="ChEBI" id="CHEBI:15378"/>
        <dbReference type="ChEBI" id="CHEBI:30616"/>
        <dbReference type="ChEBI" id="CHEBI:57880"/>
        <dbReference type="ChEBI" id="CHEBI:58178"/>
        <dbReference type="ChEBI" id="CHEBI:456216"/>
        <dbReference type="EC" id="2.7.1.67"/>
    </reaction>
</comment>
<name>A0A9W4WNG1_9GLOM</name>
<evidence type="ECO:0000256" key="7">
    <source>
        <dbReference type="RuleBase" id="RU367084"/>
    </source>
</evidence>
<evidence type="ECO:0000313" key="10">
    <source>
        <dbReference type="EMBL" id="CAI2166884.1"/>
    </source>
</evidence>
<evidence type="ECO:0000256" key="5">
    <source>
        <dbReference type="ARBA" id="ARBA00022840"/>
    </source>
</evidence>
<dbReference type="PROSITE" id="PS50290">
    <property type="entry name" value="PI3_4_KINASE_3"/>
    <property type="match status" value="1"/>
</dbReference>
<dbReference type="GO" id="GO:0005886">
    <property type="term" value="C:plasma membrane"/>
    <property type="evidence" value="ECO:0007669"/>
    <property type="project" value="UniProtKB-SubCell"/>
</dbReference>
<evidence type="ECO:0000313" key="11">
    <source>
        <dbReference type="Proteomes" id="UP001153678"/>
    </source>
</evidence>
<keyword evidence="6" id="KW-0472">Membrane</keyword>
<dbReference type="InterPro" id="IPR039756">
    <property type="entry name" value="Lsb6/PI4K2"/>
</dbReference>
<evidence type="ECO:0000259" key="9">
    <source>
        <dbReference type="PROSITE" id="PS50290"/>
    </source>
</evidence>
<feature type="compositionally biased region" description="Polar residues" evidence="8">
    <location>
        <begin position="92"/>
        <end position="103"/>
    </location>
</feature>
<keyword evidence="3 7" id="KW-0547">Nucleotide-binding</keyword>
<feature type="region of interest" description="Disordered" evidence="8">
    <location>
        <begin position="68"/>
        <end position="103"/>
    </location>
</feature>
<dbReference type="GO" id="GO:0005768">
    <property type="term" value="C:endosome"/>
    <property type="evidence" value="ECO:0007669"/>
    <property type="project" value="UniProtKB-UniRule"/>
</dbReference>
<organism evidence="10 11">
    <name type="scientific">Funneliformis geosporum</name>
    <dbReference type="NCBI Taxonomy" id="1117311"/>
    <lineage>
        <taxon>Eukaryota</taxon>
        <taxon>Fungi</taxon>
        <taxon>Fungi incertae sedis</taxon>
        <taxon>Mucoromycota</taxon>
        <taxon>Glomeromycotina</taxon>
        <taxon>Glomeromycetes</taxon>
        <taxon>Glomerales</taxon>
        <taxon>Glomeraceae</taxon>
        <taxon>Funneliformis</taxon>
    </lineage>
</organism>
<sequence>MNRSNNYIKLQQEPDFNEEGESMFNTISEHERHNGEYINHKQRYQKRSLSETGQKFQNSSYKMVTPYESEHDNTRNSDDINSPGNSIDDDNSNTQRTDRSSAWSQFSKKFGLKGKEKLDKAELEIYKSVFNHTLQDWKPSAPPLTSNHKKPLTRQEFIEIVDSVKSAISKNIQPTRIFQGSSGSYFCRNTDGKIVGVFKPKNEEPYGQLNPKWTKWIHRNLFPCFFGRSCLIPNLGYISEAAASLLDHRLLLNIVPVTEVVRLSSPSFHYDYLDRRAAKSKKNPKPLPEKIGSFQVFLDGFKDANVFLREHPWPDHNAATTLTDSGVVIDDRQHRPLNALICGRSGIIDEEGLSSESHHLGRRFKWTPELQIQFREQFEKLVILDYLMRNTGSDNWMVKYCDKDEQGCITNTPPASNVMKVPDISAKENASTHPKRNETISIPPQGTNGDVPPPLSPDDSEPSSPFSEPSSHTDNQALTDRLDIRLGSISSDPPPPSKSQSVLNSSQNSKIPYPHIHVAAIDNGLAFPFKHPDQWRSYPYGWLYLPEALIGKPFTINTRNHFLSMLSNPKWWKETVNELHRLFSLDADFEPSMFEKQIAVLKGQGWNIVEILKQPDKGPIQLCEKQNAMVWDNVETIELPLEHDVNNRNANGIDINSGRGRGGPGLPKTVNVERGEISSSFIPPNQRSSSSGDDSSLSTSAPAASSFSATSSKQRWSDRLKEKFTFDSGSRNKGKSSLEEKRTKHVIVEKLELVKGGTPFFTWC</sequence>
<dbReference type="Pfam" id="PF00454">
    <property type="entry name" value="PI3_PI4_kinase"/>
    <property type="match status" value="1"/>
</dbReference>
<protein>
    <recommendedName>
        <fullName evidence="7">Phosphatidylinositol 4-kinase</fullName>
        <ecNumber evidence="7">2.7.1.67</ecNumber>
    </recommendedName>
</protein>